<gene>
    <name evidence="3" type="primary">Dscam2_11</name>
    <name evidence="3" type="ORF">CEXT_419201</name>
</gene>
<evidence type="ECO:0000256" key="2">
    <source>
        <dbReference type="SAM" id="Phobius"/>
    </source>
</evidence>
<evidence type="ECO:0000313" key="3">
    <source>
        <dbReference type="EMBL" id="GIY23929.1"/>
    </source>
</evidence>
<feature type="transmembrane region" description="Helical" evidence="2">
    <location>
        <begin position="79"/>
        <end position="101"/>
    </location>
</feature>
<name>A0AAV4RQW8_CAEEX</name>
<feature type="region of interest" description="Disordered" evidence="1">
    <location>
        <begin position="121"/>
        <end position="141"/>
    </location>
</feature>
<sequence length="203" mass="22503">MVITLRVEPTGRKRASPTQYMLHIREGNGHWIKIPLTPYKTEYKVGGLMAGVTISCASSSMFQYEEEDMAIPFYQKLSFIIPVAVSMTTIFVVPIAACCCLRKLQTLQAPRTEGVESRGFTYTASGSESAPPAPPPAPALCRPSRPHHISLSLLGALLHPTELRQRHSRHRPQVQPVYDGEQAGQSDRQLTVSMRSLNFLVKS</sequence>
<keyword evidence="4" id="KW-1185">Reference proteome</keyword>
<dbReference type="AlphaFoldDB" id="A0AAV4RQW8"/>
<accession>A0AAV4RQW8</accession>
<dbReference type="EMBL" id="BPLR01008332">
    <property type="protein sequence ID" value="GIY23929.1"/>
    <property type="molecule type" value="Genomic_DNA"/>
</dbReference>
<dbReference type="Proteomes" id="UP001054945">
    <property type="component" value="Unassembled WGS sequence"/>
</dbReference>
<keyword evidence="2" id="KW-0812">Transmembrane</keyword>
<evidence type="ECO:0000256" key="1">
    <source>
        <dbReference type="SAM" id="MobiDB-lite"/>
    </source>
</evidence>
<protein>
    <submittedName>
        <fullName evidence="3">Down syndrome cell adhesion molecule-like protein Dscam2</fullName>
    </submittedName>
</protein>
<feature type="region of interest" description="Disordered" evidence="1">
    <location>
        <begin position="164"/>
        <end position="188"/>
    </location>
</feature>
<organism evidence="3 4">
    <name type="scientific">Caerostris extrusa</name>
    <name type="common">Bark spider</name>
    <name type="synonym">Caerostris bankana</name>
    <dbReference type="NCBI Taxonomy" id="172846"/>
    <lineage>
        <taxon>Eukaryota</taxon>
        <taxon>Metazoa</taxon>
        <taxon>Ecdysozoa</taxon>
        <taxon>Arthropoda</taxon>
        <taxon>Chelicerata</taxon>
        <taxon>Arachnida</taxon>
        <taxon>Araneae</taxon>
        <taxon>Araneomorphae</taxon>
        <taxon>Entelegynae</taxon>
        <taxon>Araneoidea</taxon>
        <taxon>Araneidae</taxon>
        <taxon>Caerostris</taxon>
    </lineage>
</organism>
<proteinExistence type="predicted"/>
<comment type="caution">
    <text evidence="3">The sequence shown here is derived from an EMBL/GenBank/DDBJ whole genome shotgun (WGS) entry which is preliminary data.</text>
</comment>
<keyword evidence="2" id="KW-0472">Membrane</keyword>
<evidence type="ECO:0000313" key="4">
    <source>
        <dbReference type="Proteomes" id="UP001054945"/>
    </source>
</evidence>
<reference evidence="3 4" key="1">
    <citation type="submission" date="2021-06" db="EMBL/GenBank/DDBJ databases">
        <title>Caerostris extrusa draft genome.</title>
        <authorList>
            <person name="Kono N."/>
            <person name="Arakawa K."/>
        </authorList>
    </citation>
    <scope>NUCLEOTIDE SEQUENCE [LARGE SCALE GENOMIC DNA]</scope>
</reference>
<keyword evidence="2" id="KW-1133">Transmembrane helix</keyword>